<sequence>MITELEKQDFLKLQSILKPECNLFFKAVIEGTIPKDLSLLTIQTKPTSVVTRHWRISLSRKLS</sequence>
<dbReference type="RefSeq" id="WP_104031882.1">
    <property type="nucleotide sequence ID" value="NZ_JARMDU010000071.1"/>
</dbReference>
<gene>
    <name evidence="1" type="ORF">C4A77_11550</name>
</gene>
<organism evidence="1 2">
    <name type="scientific">Brevibacillus laterosporus</name>
    <name type="common">Bacillus laterosporus</name>
    <dbReference type="NCBI Taxonomy" id="1465"/>
    <lineage>
        <taxon>Bacteria</taxon>
        <taxon>Bacillati</taxon>
        <taxon>Bacillota</taxon>
        <taxon>Bacilli</taxon>
        <taxon>Bacillales</taxon>
        <taxon>Paenibacillaceae</taxon>
        <taxon>Brevibacillus</taxon>
    </lineage>
</organism>
<dbReference type="EMBL" id="PRKQ01000012">
    <property type="protein sequence ID" value="PPB02366.1"/>
    <property type="molecule type" value="Genomic_DNA"/>
</dbReference>
<proteinExistence type="predicted"/>
<comment type="caution">
    <text evidence="1">The sequence shown here is derived from an EMBL/GenBank/DDBJ whole genome shotgun (WGS) entry which is preliminary data.</text>
</comment>
<protein>
    <submittedName>
        <fullName evidence="1">Uncharacterized protein</fullName>
    </submittedName>
</protein>
<dbReference type="Proteomes" id="UP000239759">
    <property type="component" value="Unassembled WGS sequence"/>
</dbReference>
<dbReference type="AlphaFoldDB" id="A0AAP8QCZ4"/>
<reference evidence="1 2" key="1">
    <citation type="submission" date="2018-02" db="EMBL/GenBank/DDBJ databases">
        <title>Comparative analysis of genomes of three Brevibacillus laterosporus strains producers of potent antimicrobials isolated from silage.</title>
        <authorList>
            <person name="Kojic M."/>
            <person name="Miljkovic M."/>
            <person name="Studholme D."/>
            <person name="Filipic B."/>
        </authorList>
    </citation>
    <scope>NUCLEOTIDE SEQUENCE [LARGE SCALE GENOMIC DNA]</scope>
    <source>
        <strain evidence="1 2">BGSP11</strain>
    </source>
</reference>
<accession>A0AAP8QCZ4</accession>
<name>A0AAP8QCZ4_BRELA</name>
<evidence type="ECO:0000313" key="1">
    <source>
        <dbReference type="EMBL" id="PPB02366.1"/>
    </source>
</evidence>
<evidence type="ECO:0000313" key="2">
    <source>
        <dbReference type="Proteomes" id="UP000239759"/>
    </source>
</evidence>